<dbReference type="InterPro" id="IPR017441">
    <property type="entry name" value="Protein_kinase_ATP_BS"/>
</dbReference>
<keyword evidence="10" id="KW-1185">Reference proteome</keyword>
<evidence type="ECO:0000313" key="9">
    <source>
        <dbReference type="EMBL" id="CAK8681985.1"/>
    </source>
</evidence>
<sequence>MEIKLYKCDEVLCIADDDEGCIGEGSFGKVRLGFHENTRAIAVKCSEMKGGIQEKKLLEKKFKKEIGHLQQAKHENIVRVYGWTHWPGAVAIIMEYLPAGNLKAILLDEEIVLGPLLKARFGAEIANGLAFIHNLFDDKRLLHGDIKPENILMTEDLHCKIGDFGAAQLSNYTCTAAPADRQNARSVQFTSQYAAPERLQDISTKLTSKCDTYSYGMTLYMILSGVMPLDIGVPEEVFTDGIIKGQRPSVQNIQDYKSRLTSEGECGYASIIGFLEDKMTRCWQQNPADRPTMIDVINQLQTEMADHRSSEVHQQVFDALKSLSVGKPLYVQDECVPASSMRPPDFTGPKTERSDAEQIYENDQGRNGWSKCSHSCGAGNQQRQRYVINEAQHGGLPCPEKYAMRETQICTLKDCTVDCQVSEWSSWSKCSHSCDIGNQQRQKYVIKEAQHGGLPCPEEQSMKEMRTCTMMDCPMDCEISEWSSWSACSQSCGDGRQERRRHISRPLQYGEVPCPDAKKLKEIPIGVLVGFLFFGDICDLNWHKRTRMKPGHYTVDT</sequence>
<evidence type="ECO:0000256" key="2">
    <source>
        <dbReference type="ARBA" id="ARBA00022741"/>
    </source>
</evidence>
<feature type="binding site" evidence="6">
    <location>
        <position position="44"/>
    </location>
    <ligand>
        <name>ATP</name>
        <dbReference type="ChEBI" id="CHEBI:30616"/>
    </ligand>
</feature>
<dbReference type="SUPFAM" id="SSF56112">
    <property type="entry name" value="Protein kinase-like (PK-like)"/>
    <property type="match status" value="1"/>
</dbReference>
<dbReference type="EMBL" id="CAWYQH010000090">
    <property type="protein sequence ID" value="CAK8681985.1"/>
    <property type="molecule type" value="Genomic_DNA"/>
</dbReference>
<dbReference type="Gene3D" id="2.20.100.10">
    <property type="entry name" value="Thrombospondin type-1 (TSP1) repeat"/>
    <property type="match status" value="3"/>
</dbReference>
<feature type="domain" description="Protein kinase" evidence="7">
    <location>
        <begin position="16"/>
        <end position="304"/>
    </location>
</feature>
<dbReference type="PROSITE" id="PS50092">
    <property type="entry name" value="TSP1"/>
    <property type="match status" value="3"/>
</dbReference>
<dbReference type="PROSITE" id="PS50011">
    <property type="entry name" value="PROTEIN_KINASE_DOM"/>
    <property type="match status" value="1"/>
</dbReference>
<dbReference type="InterPro" id="IPR000884">
    <property type="entry name" value="TSP1_rpt"/>
</dbReference>
<keyword evidence="2 6" id="KW-0547">Nucleotide-binding</keyword>
<dbReference type="PROSITE" id="PS00108">
    <property type="entry name" value="PROTEIN_KINASE_ST"/>
    <property type="match status" value="1"/>
</dbReference>
<dbReference type="SMART" id="SM00220">
    <property type="entry name" value="S_TKc"/>
    <property type="match status" value="1"/>
</dbReference>
<dbReference type="Gene3D" id="1.10.510.10">
    <property type="entry name" value="Transferase(Phosphotransferase) domain 1"/>
    <property type="match status" value="1"/>
</dbReference>
<dbReference type="PANTHER" id="PTHR44329:SF291">
    <property type="entry name" value="PROTEIN KINASE DOMAIN-CONTAINING PROTEIN"/>
    <property type="match status" value="1"/>
</dbReference>
<dbReference type="InterPro" id="IPR011009">
    <property type="entry name" value="Kinase-like_dom_sf"/>
</dbReference>
<accession>A0ABP0FS78</accession>
<name>A0ABP0FS78_CLALP</name>
<dbReference type="Pfam" id="PF00069">
    <property type="entry name" value="Pkinase"/>
    <property type="match status" value="1"/>
</dbReference>
<keyword evidence="5" id="KW-0325">Glycoprotein</keyword>
<dbReference type="PANTHER" id="PTHR44329">
    <property type="entry name" value="SERINE/THREONINE-PROTEIN KINASE TNNI3K-RELATED"/>
    <property type="match status" value="1"/>
</dbReference>
<comment type="caution">
    <text evidence="9">The sequence shown here is derived from an EMBL/GenBank/DDBJ whole genome shotgun (WGS) entry which is preliminary data.</text>
</comment>
<evidence type="ECO:0000256" key="6">
    <source>
        <dbReference type="PROSITE-ProRule" id="PRU10141"/>
    </source>
</evidence>
<dbReference type="InterPro" id="IPR036383">
    <property type="entry name" value="TSP1_rpt_sf"/>
</dbReference>
<dbReference type="SMART" id="SM00209">
    <property type="entry name" value="TSP1"/>
    <property type="match status" value="3"/>
</dbReference>
<dbReference type="InterPro" id="IPR044004">
    <property type="entry name" value="TSP1_spondin_dom"/>
</dbReference>
<keyword evidence="3 6" id="KW-0067">ATP-binding</keyword>
<proteinExistence type="predicted"/>
<keyword evidence="1" id="KW-0732">Signal</keyword>
<dbReference type="InterPro" id="IPR008271">
    <property type="entry name" value="Ser/Thr_kinase_AS"/>
</dbReference>
<evidence type="ECO:0000313" key="8">
    <source>
        <dbReference type="EMBL" id="CAK8681969.1"/>
    </source>
</evidence>
<evidence type="ECO:0000313" key="10">
    <source>
        <dbReference type="Proteomes" id="UP001642483"/>
    </source>
</evidence>
<protein>
    <recommendedName>
        <fullName evidence="7">Protein kinase domain-containing protein</fullName>
    </recommendedName>
</protein>
<reference evidence="9 10" key="1">
    <citation type="submission" date="2024-02" db="EMBL/GenBank/DDBJ databases">
        <authorList>
            <person name="Daric V."/>
            <person name="Darras S."/>
        </authorList>
    </citation>
    <scope>NUCLEOTIDE SEQUENCE [LARGE SCALE GENOMIC DNA]</scope>
</reference>
<dbReference type="Pfam" id="PF19028">
    <property type="entry name" value="TSP1_spondin"/>
    <property type="match status" value="3"/>
</dbReference>
<keyword evidence="4" id="KW-1015">Disulfide bond</keyword>
<dbReference type="Proteomes" id="UP001642483">
    <property type="component" value="Unassembled WGS sequence"/>
</dbReference>
<evidence type="ECO:0000256" key="5">
    <source>
        <dbReference type="ARBA" id="ARBA00023180"/>
    </source>
</evidence>
<evidence type="ECO:0000256" key="3">
    <source>
        <dbReference type="ARBA" id="ARBA00022840"/>
    </source>
</evidence>
<evidence type="ECO:0000256" key="1">
    <source>
        <dbReference type="ARBA" id="ARBA00022729"/>
    </source>
</evidence>
<dbReference type="InterPro" id="IPR051681">
    <property type="entry name" value="Ser/Thr_Kinases-Pseudokinases"/>
</dbReference>
<dbReference type="PROSITE" id="PS00107">
    <property type="entry name" value="PROTEIN_KINASE_ATP"/>
    <property type="match status" value="1"/>
</dbReference>
<dbReference type="InterPro" id="IPR000719">
    <property type="entry name" value="Prot_kinase_dom"/>
</dbReference>
<evidence type="ECO:0000259" key="7">
    <source>
        <dbReference type="PROSITE" id="PS50011"/>
    </source>
</evidence>
<dbReference type="SUPFAM" id="SSF82895">
    <property type="entry name" value="TSP-1 type 1 repeat"/>
    <property type="match status" value="3"/>
</dbReference>
<dbReference type="EMBL" id="CAWYQH010000090">
    <property type="protein sequence ID" value="CAK8681969.1"/>
    <property type="molecule type" value="Genomic_DNA"/>
</dbReference>
<organism evidence="9 10">
    <name type="scientific">Clavelina lepadiformis</name>
    <name type="common">Light-bulb sea squirt</name>
    <name type="synonym">Ascidia lepadiformis</name>
    <dbReference type="NCBI Taxonomy" id="159417"/>
    <lineage>
        <taxon>Eukaryota</taxon>
        <taxon>Metazoa</taxon>
        <taxon>Chordata</taxon>
        <taxon>Tunicata</taxon>
        <taxon>Ascidiacea</taxon>
        <taxon>Aplousobranchia</taxon>
        <taxon>Clavelinidae</taxon>
        <taxon>Clavelina</taxon>
    </lineage>
</organism>
<evidence type="ECO:0000256" key="4">
    <source>
        <dbReference type="ARBA" id="ARBA00023157"/>
    </source>
</evidence>
<gene>
    <name evidence="8" type="ORF">CVLEPA_LOCUS12193</name>
    <name evidence="9" type="ORF">CVLEPA_LOCUS12209</name>
</gene>